<dbReference type="PANTHER" id="PTHR43721">
    <property type="entry name" value="ELONGATION FACTOR TU-RELATED"/>
    <property type="match status" value="1"/>
</dbReference>
<dbReference type="SUPFAM" id="SSF53335">
    <property type="entry name" value="S-adenosyl-L-methionine-dependent methyltransferases"/>
    <property type="match status" value="1"/>
</dbReference>
<dbReference type="Pfam" id="PF10294">
    <property type="entry name" value="Methyltransf_16"/>
    <property type="match status" value="1"/>
</dbReference>
<dbReference type="Gene3D" id="2.40.30.10">
    <property type="entry name" value="Translation factors"/>
    <property type="match status" value="2"/>
</dbReference>
<dbReference type="GO" id="GO:0005525">
    <property type="term" value="F:GTP binding"/>
    <property type="evidence" value="ECO:0007669"/>
    <property type="project" value="UniProtKB-KW"/>
</dbReference>
<gene>
    <name evidence="5" type="ORF">M513_11313</name>
</gene>
<name>A0A085LS87_9BILA</name>
<dbReference type="GO" id="GO:0003746">
    <property type="term" value="F:translation elongation factor activity"/>
    <property type="evidence" value="ECO:0007669"/>
    <property type="project" value="TreeGrafter"/>
</dbReference>
<dbReference type="CDD" id="cd03708">
    <property type="entry name" value="GTPBP_III"/>
    <property type="match status" value="1"/>
</dbReference>
<evidence type="ECO:0000256" key="1">
    <source>
        <dbReference type="ARBA" id="ARBA00022741"/>
    </source>
</evidence>
<dbReference type="InterPro" id="IPR019410">
    <property type="entry name" value="Methyltransf_16"/>
</dbReference>
<feature type="domain" description="Translation elongation factor EFTu-like" evidence="4">
    <location>
        <begin position="308"/>
        <end position="378"/>
    </location>
</feature>
<dbReference type="InterPro" id="IPR050055">
    <property type="entry name" value="EF-Tu_GTPase"/>
</dbReference>
<proteinExistence type="predicted"/>
<dbReference type="PANTHER" id="PTHR43721:SF9">
    <property type="entry name" value="GTP-BINDING PROTEIN 1"/>
    <property type="match status" value="1"/>
</dbReference>
<dbReference type="SUPFAM" id="SSF50447">
    <property type="entry name" value="Translation proteins"/>
    <property type="match status" value="1"/>
</dbReference>
<keyword evidence="2" id="KW-0342">GTP-binding</keyword>
<feature type="region of interest" description="Disordered" evidence="3">
    <location>
        <begin position="1209"/>
        <end position="1256"/>
    </location>
</feature>
<feature type="compositionally biased region" description="Polar residues" evidence="3">
    <location>
        <begin position="1224"/>
        <end position="1233"/>
    </location>
</feature>
<keyword evidence="6" id="KW-1185">Reference proteome</keyword>
<dbReference type="InterPro" id="IPR009000">
    <property type="entry name" value="Transl_B-barrel_sf"/>
</dbReference>
<evidence type="ECO:0000256" key="3">
    <source>
        <dbReference type="SAM" id="MobiDB-lite"/>
    </source>
</evidence>
<evidence type="ECO:0000259" key="4">
    <source>
        <dbReference type="Pfam" id="PF03144"/>
    </source>
</evidence>
<protein>
    <recommendedName>
        <fullName evidence="4">Translation elongation factor EFTu-like domain-containing protein</fullName>
    </recommendedName>
</protein>
<dbReference type="EMBL" id="KL363313">
    <property type="protein sequence ID" value="KFD47833.1"/>
    <property type="molecule type" value="Genomic_DNA"/>
</dbReference>
<feature type="compositionally biased region" description="Polar residues" evidence="3">
    <location>
        <begin position="1240"/>
        <end position="1249"/>
    </location>
</feature>
<dbReference type="Gene3D" id="3.40.50.150">
    <property type="entry name" value="Vaccinia Virus protein VP39"/>
    <property type="match status" value="1"/>
</dbReference>
<evidence type="ECO:0000313" key="5">
    <source>
        <dbReference type="EMBL" id="KFD47833.1"/>
    </source>
</evidence>
<dbReference type="Proteomes" id="UP000030764">
    <property type="component" value="Unassembled WGS sequence"/>
</dbReference>
<dbReference type="Pfam" id="PF03144">
    <property type="entry name" value="GTP_EFTU_D2"/>
    <property type="match status" value="1"/>
</dbReference>
<evidence type="ECO:0000313" key="6">
    <source>
        <dbReference type="Proteomes" id="UP000030764"/>
    </source>
</evidence>
<dbReference type="InterPro" id="IPR004161">
    <property type="entry name" value="EFTu-like_2"/>
</dbReference>
<dbReference type="FunFam" id="2.40.30.10:FF:000014">
    <property type="entry name" value="Probable GTP-binding protein 1"/>
    <property type="match status" value="1"/>
</dbReference>
<evidence type="ECO:0000256" key="2">
    <source>
        <dbReference type="ARBA" id="ARBA00023134"/>
    </source>
</evidence>
<dbReference type="SUPFAM" id="SSF50465">
    <property type="entry name" value="EF-Tu/eEF-1alpha/eIF2-gamma C-terminal domain"/>
    <property type="match status" value="1"/>
</dbReference>
<dbReference type="InterPro" id="IPR029063">
    <property type="entry name" value="SAM-dependent_MTases_sf"/>
</dbReference>
<organism evidence="5 6">
    <name type="scientific">Trichuris suis</name>
    <name type="common">pig whipworm</name>
    <dbReference type="NCBI Taxonomy" id="68888"/>
    <lineage>
        <taxon>Eukaryota</taxon>
        <taxon>Metazoa</taxon>
        <taxon>Ecdysozoa</taxon>
        <taxon>Nematoda</taxon>
        <taxon>Enoplea</taxon>
        <taxon>Dorylaimia</taxon>
        <taxon>Trichinellida</taxon>
        <taxon>Trichuridae</taxon>
        <taxon>Trichuris</taxon>
    </lineage>
</organism>
<reference evidence="5 6" key="1">
    <citation type="journal article" date="2014" name="Nat. Genet.">
        <title>Genome and transcriptome of the porcine whipworm Trichuris suis.</title>
        <authorList>
            <person name="Jex A.R."/>
            <person name="Nejsum P."/>
            <person name="Schwarz E.M."/>
            <person name="Hu L."/>
            <person name="Young N.D."/>
            <person name="Hall R.S."/>
            <person name="Korhonen P.K."/>
            <person name="Liao S."/>
            <person name="Thamsborg S."/>
            <person name="Xia J."/>
            <person name="Xu P."/>
            <person name="Wang S."/>
            <person name="Scheerlinck J.P."/>
            <person name="Hofmann A."/>
            <person name="Sternberg P.W."/>
            <person name="Wang J."/>
            <person name="Gasser R.B."/>
        </authorList>
    </citation>
    <scope>NUCLEOTIDE SEQUENCE [LARGE SCALE GENOMIC DNA]</scope>
    <source>
        <strain evidence="5">DCEP-RM93M</strain>
    </source>
</reference>
<dbReference type="CDD" id="cd03694">
    <property type="entry name" value="GTPBP_II"/>
    <property type="match status" value="1"/>
</dbReference>
<accession>A0A085LS87</accession>
<keyword evidence="1" id="KW-0547">Nucleotide-binding</keyword>
<sequence>MSLTSVPLSRLMHSLFRMKKASFMRLRDRRDSLHTTLVCSEPQQDCKLPDLDARQIGTTKTTTAINTEVFDTAETDSRRKKPHQTDTLNAFYIAQPNLKPTQPTLDVNYRTQVLSVHVKQRLADRTCFRQQLRIMWYGERRRTLFTSTPPAWLLPSWVNPLVGGGRPRNHRFDRRNVFVRGGINRSTGPWFVVVGFSATAKLRGPKLYLAVREGIVLINFHQPLMDLIVSYPFTKQKFNDSALLKSFVTGILHNSAKVCPVFLISNVTGERLDLLKTFLNLLIVRGTPHEDLPPEFQIDEVYNVNGVGTVVSGMCLKGILRQNDTVMLGPDITGSFSLIRVKSIHRKRMPVVEVHAGHSASCWLHKVKWTSVRKGMMLLSPSVEPNVCWEFEAEVLVLHHPTTIGVRYQAMLHCGSVRQTVKIVEMSKDFMRTGDKAQVRFRFLKNPEYLCPGQRLIFREGRTKANQKFKKLSTLISLGKARNNFRKFNLTQPLLEDFVCVKLSDVHISLFTMIFISTPESDQCSGRKPQINYGKHLKLQVAPDRLSLHCMNNLEGGYASHIWPCADVLASYICAHQELVFNKRVLELGSGPGLVSLTAARCGASYVTISDRFGIHSMDRMVEQNCAMNCLADHCAYTSLTWGRVSANLVALPPYDVIFLSDCFYDPSVFDSIQFTVAFLLSRNYEAIVYFSYKERSSFVLAYPFRGQMQPSKTLNFRLFFKSSPNLRSILRNDLIKLPPSEKPGIVYEVKCDCSASYIGETGFTLRHRYKQHVQVLKRLLAAKWKLLSTRVDSEKESQKKIIEQCKKDSAVAAHAASCLQRLRFQKRTESSEEIKTTDNKHREHCLNVLWLFSTIKDEESAATLLRGKGLLHQERLCPSYSDLMQLGGTNKDVTSRWNRHMREVAAEALAELLVQRGGPSRTVELDETLLQIEVQQRQTVRARYCNMAYVLTEVTFGVFEPALRWPMFAITTTPTFDIRNSKGYPAALISSAITRATAKPEERVPRPNVPLFILPYYKGLGEKIKRMDRTIGSQVYFKSAASVRSTVRNDKVRLAPNEKPGVIYEILCTCSASYIGEAGIILMAVIWPTGHMADSHLADWSFGPQVVWPTGRLDDRLFGRQVIWPTGRLVDWSFGRLVLWTTEIFLLHGKRIAERSICYARRRESSGSAIFIHLFIRSGALPILGSNAFGIFDNCSFHSSCIFIRPKKTTSRPSDQSAKRPVGQTTSRPNDQSAKRPVGQTTSRPNDQSAKRPVGQMTIRPNDLGLWSVYKMNGQPSNMCRKYLTDIQAVVNSRSYVLYFCYVSVNFFEKNQVVAMPCFSIVAIQRLWLYLIHRPSMPVYNWVMDGTGGLRWLDFLYTCLRLFWRCVFLWVQPSDSCHGGVSVDYDAVDHIVLWFRGSRQRFRNFWEFHEDAMVRTAAIGGSQSVRCLVLQRAFRGQQGNTVHQSPVLQVRDTLWNIEASLTAWNLKCDVVTTSAEQLIQIGQITNCCCKNICC</sequence>
<dbReference type="InterPro" id="IPR009001">
    <property type="entry name" value="Transl_elong_EF1A/Init_IF2_C"/>
</dbReference>